<dbReference type="VEuPathDB" id="MicrosporidiaDB:SLOPH_1554"/>
<gene>
    <name evidence="2" type="ORF">SLOPH_1554</name>
</gene>
<dbReference type="PROSITE" id="PS50238">
    <property type="entry name" value="RHOGAP"/>
    <property type="match status" value="1"/>
</dbReference>
<dbReference type="OMA" id="IMEFFLT"/>
<dbReference type="EMBL" id="ATCN01000795">
    <property type="protein sequence ID" value="EPR78433.1"/>
    <property type="molecule type" value="Genomic_DNA"/>
</dbReference>
<dbReference type="InParanoid" id="S7XR42"/>
<comment type="caution">
    <text evidence="2">The sequence shown here is derived from an EMBL/GenBank/DDBJ whole genome shotgun (WGS) entry which is preliminary data.</text>
</comment>
<dbReference type="OrthoDB" id="2192550at2759"/>
<dbReference type="HOGENOM" id="CLU_086451_0_0_1"/>
<evidence type="ECO:0000313" key="3">
    <source>
        <dbReference type="Proteomes" id="UP000014978"/>
    </source>
</evidence>
<dbReference type="SMART" id="SM00324">
    <property type="entry name" value="RhoGAP"/>
    <property type="match status" value="1"/>
</dbReference>
<dbReference type="GO" id="GO:0007165">
    <property type="term" value="P:signal transduction"/>
    <property type="evidence" value="ECO:0007669"/>
    <property type="project" value="InterPro"/>
</dbReference>
<dbReference type="InterPro" id="IPR000198">
    <property type="entry name" value="RhoGAP_dom"/>
</dbReference>
<dbReference type="Gene3D" id="1.10.555.10">
    <property type="entry name" value="Rho GTPase activation protein"/>
    <property type="match status" value="1"/>
</dbReference>
<evidence type="ECO:0000259" key="1">
    <source>
        <dbReference type="PROSITE" id="PS50238"/>
    </source>
</evidence>
<organism evidence="2 3">
    <name type="scientific">Spraguea lophii (strain 42_110)</name>
    <name type="common">Microsporidian parasite</name>
    <dbReference type="NCBI Taxonomy" id="1358809"/>
    <lineage>
        <taxon>Eukaryota</taxon>
        <taxon>Fungi</taxon>
        <taxon>Fungi incertae sedis</taxon>
        <taxon>Microsporidia</taxon>
        <taxon>Spragueidae</taxon>
        <taxon>Spraguea</taxon>
    </lineage>
</organism>
<proteinExistence type="predicted"/>
<protein>
    <submittedName>
        <fullName evidence="2">Rho-type GTPase</fullName>
    </submittedName>
</protein>
<feature type="domain" description="Rho-GAP" evidence="1">
    <location>
        <begin position="87"/>
        <end position="279"/>
    </location>
</feature>
<dbReference type="Proteomes" id="UP000014978">
    <property type="component" value="Unassembled WGS sequence"/>
</dbReference>
<accession>S7XR42</accession>
<dbReference type="Pfam" id="PF00620">
    <property type="entry name" value="RhoGAP"/>
    <property type="match status" value="1"/>
</dbReference>
<name>S7XR42_SPRLO</name>
<reference evidence="3" key="1">
    <citation type="journal article" date="2013" name="PLoS Genet.">
        <title>The genome of Spraguea lophii and the basis of host-microsporidian interactions.</title>
        <authorList>
            <person name="Campbell S.E."/>
            <person name="Williams T.A."/>
            <person name="Yousuf A."/>
            <person name="Soanes D.M."/>
            <person name="Paszkiewicz K.H."/>
            <person name="Williams B.A.P."/>
        </authorList>
    </citation>
    <scope>NUCLEOTIDE SEQUENCE [LARGE SCALE GENOMIC DNA]</scope>
    <source>
        <strain evidence="3">42_110</strain>
    </source>
</reference>
<dbReference type="InterPro" id="IPR008936">
    <property type="entry name" value="Rho_GTPase_activation_prot"/>
</dbReference>
<keyword evidence="3" id="KW-1185">Reference proteome</keyword>
<dbReference type="STRING" id="1358809.S7XR42"/>
<dbReference type="AlphaFoldDB" id="S7XR42"/>
<sequence>MVFVLDLSKYNNIISTDMRSINDLNEEEISKLIKSEKEKHTNIYNKFTLLQKSFIEDGILSRLFYKKKYVFSITENKEHLIRTNIKVGKSDIVIPLKFVLVMESILNKDLKVKGLFRKCANVNDIKKLSELIESLTEKNYDEIYKKVCKYDIITCCVFYKTLFSKYKNPILSSNATTLFTGVITDETDVNKRAIMFRFLILGLPRENRMLLISLVMFFIIIYVESTDNGTDLDARLSIKGLAACIAPQIVMTSKIKDNNYLRQLVDVISCIFTHFETIFMI</sequence>
<evidence type="ECO:0000313" key="2">
    <source>
        <dbReference type="EMBL" id="EPR78433.1"/>
    </source>
</evidence>
<dbReference type="SUPFAM" id="SSF48350">
    <property type="entry name" value="GTPase activation domain, GAP"/>
    <property type="match status" value="1"/>
</dbReference>